<proteinExistence type="predicted"/>
<dbReference type="Gene3D" id="3.40.960.10">
    <property type="entry name" value="VSR Endonuclease"/>
    <property type="match status" value="1"/>
</dbReference>
<protein>
    <recommendedName>
        <fullName evidence="3">DUF559 domain-containing protein</fullName>
    </recommendedName>
</protein>
<name>A0ABP9WID5_9MICO</name>
<gene>
    <name evidence="1" type="ORF">Lsed01_02031</name>
</gene>
<sequence length="313" mass="35003">MTHLRPLPRVAEPSALTDVLRRTPRAFTFDELVGMSSARKARTAIDRGEVVRLLPNAYVSALHADSFLARVDAALLWAGPNAALSGAAAMFAWGFAAHPPEVIEVVVPHADRPRPPGWIVVRRLSYRPPTTRLGRATVVGPDLAVIFGYGALPPRDRASAFYAALRSGLTSPRALSQALDRVPRCPMRRELMRRIDAGARGAESYLEERGLRKVFNTKEFARLARQHWARVDGERFRIDTYDPETMTAIELDGDTYHSDPEQRQRDMTRDATLATVGILTLRLSYRDITERPEWCRALVRGVIRSRSTTLTVP</sequence>
<dbReference type="RefSeq" id="WP_286216595.1">
    <property type="nucleotide sequence ID" value="NZ_AP027736.1"/>
</dbReference>
<keyword evidence="2" id="KW-1185">Reference proteome</keyword>
<accession>A0ABP9WID5</accession>
<evidence type="ECO:0008006" key="3">
    <source>
        <dbReference type="Google" id="ProtNLM"/>
    </source>
</evidence>
<organism evidence="1 2">
    <name type="scientific">Demequina sediminis</name>
    <dbReference type="NCBI Taxonomy" id="1930058"/>
    <lineage>
        <taxon>Bacteria</taxon>
        <taxon>Bacillati</taxon>
        <taxon>Actinomycetota</taxon>
        <taxon>Actinomycetes</taxon>
        <taxon>Micrococcales</taxon>
        <taxon>Demequinaceae</taxon>
        <taxon>Demequina</taxon>
    </lineage>
</organism>
<evidence type="ECO:0000313" key="1">
    <source>
        <dbReference type="EMBL" id="GAA5519580.1"/>
    </source>
</evidence>
<dbReference type="Proteomes" id="UP001426770">
    <property type="component" value="Unassembled WGS sequence"/>
</dbReference>
<reference evidence="1 2" key="1">
    <citation type="submission" date="2024-02" db="EMBL/GenBank/DDBJ databases">
        <title>Lysinimicrobium sediminis NBRC 112286.</title>
        <authorList>
            <person name="Ichikawa N."/>
            <person name="Katano-Makiyama Y."/>
            <person name="Hidaka K."/>
        </authorList>
    </citation>
    <scope>NUCLEOTIDE SEQUENCE [LARGE SCALE GENOMIC DNA]</scope>
    <source>
        <strain evidence="1 2">NBRC 112286</strain>
    </source>
</reference>
<dbReference type="EMBL" id="BAABRR010000011">
    <property type="protein sequence ID" value="GAA5519580.1"/>
    <property type="molecule type" value="Genomic_DNA"/>
</dbReference>
<evidence type="ECO:0000313" key="2">
    <source>
        <dbReference type="Proteomes" id="UP001426770"/>
    </source>
</evidence>
<comment type="caution">
    <text evidence="1">The sequence shown here is derived from an EMBL/GenBank/DDBJ whole genome shotgun (WGS) entry which is preliminary data.</text>
</comment>